<protein>
    <submittedName>
        <fullName evidence="5">Phosphoglucomutase</fullName>
    </submittedName>
</protein>
<dbReference type="PANTHER" id="PTHR22573:SF2">
    <property type="entry name" value="PHOSPHOGLUCOMUTASE"/>
    <property type="match status" value="1"/>
</dbReference>
<evidence type="ECO:0000259" key="4">
    <source>
        <dbReference type="Pfam" id="PF02880"/>
    </source>
</evidence>
<comment type="caution">
    <text evidence="5">The sequence shown here is derived from an EMBL/GenBank/DDBJ whole genome shotgun (WGS) entry which is preliminary data.</text>
</comment>
<evidence type="ECO:0000313" key="5">
    <source>
        <dbReference type="EMBL" id="MPC62616.1"/>
    </source>
</evidence>
<evidence type="ECO:0000256" key="3">
    <source>
        <dbReference type="ARBA" id="ARBA00023235"/>
    </source>
</evidence>
<dbReference type="Proteomes" id="UP000324222">
    <property type="component" value="Unassembled WGS sequence"/>
</dbReference>
<evidence type="ECO:0000256" key="2">
    <source>
        <dbReference type="ARBA" id="ARBA00022842"/>
    </source>
</evidence>
<keyword evidence="3" id="KW-0413">Isomerase</keyword>
<dbReference type="PANTHER" id="PTHR22573">
    <property type="entry name" value="PHOSPHOHEXOMUTASE FAMILY MEMBER"/>
    <property type="match status" value="1"/>
</dbReference>
<dbReference type="InterPro" id="IPR016055">
    <property type="entry name" value="A-D-PHexomutase_a/b/a-I/II/III"/>
</dbReference>
<keyword evidence="2" id="KW-0460">Magnesium</keyword>
<keyword evidence="1" id="KW-0479">Metal-binding</keyword>
<dbReference type="AlphaFoldDB" id="A0A5B7GYG7"/>
<dbReference type="GO" id="GO:0004614">
    <property type="term" value="F:phosphoglucomutase activity"/>
    <property type="evidence" value="ECO:0007669"/>
    <property type="project" value="InterPro"/>
</dbReference>
<reference evidence="5 6" key="1">
    <citation type="submission" date="2019-05" db="EMBL/GenBank/DDBJ databases">
        <title>Another draft genome of Portunus trituberculatus and its Hox gene families provides insights of decapod evolution.</title>
        <authorList>
            <person name="Jeong J.-H."/>
            <person name="Song I."/>
            <person name="Kim S."/>
            <person name="Choi T."/>
            <person name="Kim D."/>
            <person name="Ryu S."/>
            <person name="Kim W."/>
        </authorList>
    </citation>
    <scope>NUCLEOTIDE SEQUENCE [LARGE SCALE GENOMIC DNA]</scope>
    <source>
        <tissue evidence="5">Muscle</tissue>
    </source>
</reference>
<dbReference type="GO" id="GO:0005975">
    <property type="term" value="P:carbohydrate metabolic process"/>
    <property type="evidence" value="ECO:0007669"/>
    <property type="project" value="InterPro"/>
</dbReference>
<dbReference type="Gene3D" id="3.40.120.10">
    <property type="entry name" value="Alpha-D-Glucose-1,6-Bisphosphate, subunit A, domain 3"/>
    <property type="match status" value="2"/>
</dbReference>
<proteinExistence type="predicted"/>
<dbReference type="GO" id="GO:0005829">
    <property type="term" value="C:cytosol"/>
    <property type="evidence" value="ECO:0007669"/>
    <property type="project" value="TreeGrafter"/>
</dbReference>
<name>A0A5B7GYG7_PORTR</name>
<dbReference type="OrthoDB" id="2291at2759"/>
<dbReference type="Pfam" id="PF02880">
    <property type="entry name" value="PGM_PMM_III"/>
    <property type="match status" value="1"/>
</dbReference>
<dbReference type="InterPro" id="IPR005846">
    <property type="entry name" value="A-D-PHexomutase_a/b/a-III"/>
</dbReference>
<dbReference type="SUPFAM" id="SSF53738">
    <property type="entry name" value="Phosphoglucomutase, first 3 domains"/>
    <property type="match status" value="1"/>
</dbReference>
<dbReference type="GO" id="GO:0046872">
    <property type="term" value="F:metal ion binding"/>
    <property type="evidence" value="ECO:0007669"/>
    <property type="project" value="UniProtKB-KW"/>
</dbReference>
<keyword evidence="6" id="KW-1185">Reference proteome</keyword>
<accession>A0A5B7GYG7</accession>
<feature type="domain" description="Alpha-D-phosphohexomutase alpha/beta/alpha" evidence="4">
    <location>
        <begin position="49"/>
        <end position="117"/>
    </location>
</feature>
<organism evidence="5 6">
    <name type="scientific">Portunus trituberculatus</name>
    <name type="common">Swimming crab</name>
    <name type="synonym">Neptunus trituberculatus</name>
    <dbReference type="NCBI Taxonomy" id="210409"/>
    <lineage>
        <taxon>Eukaryota</taxon>
        <taxon>Metazoa</taxon>
        <taxon>Ecdysozoa</taxon>
        <taxon>Arthropoda</taxon>
        <taxon>Crustacea</taxon>
        <taxon>Multicrustacea</taxon>
        <taxon>Malacostraca</taxon>
        <taxon>Eumalacostraca</taxon>
        <taxon>Eucarida</taxon>
        <taxon>Decapoda</taxon>
        <taxon>Pleocyemata</taxon>
        <taxon>Brachyura</taxon>
        <taxon>Eubrachyura</taxon>
        <taxon>Portunoidea</taxon>
        <taxon>Portunidae</taxon>
        <taxon>Portuninae</taxon>
        <taxon>Portunus</taxon>
    </lineage>
</organism>
<evidence type="ECO:0000256" key="1">
    <source>
        <dbReference type="ARBA" id="ARBA00022723"/>
    </source>
</evidence>
<gene>
    <name evidence="5" type="primary">Pgm_0</name>
    <name evidence="5" type="ORF">E2C01_056705</name>
</gene>
<sequence length="141" mass="15316">MKEGDFGFGAAFDGDGDRNMVLGHKAFFVTPSDSVAVIADNTDYIPYFKKHGVKGLARSMPTGCAIDRVAQKKGVEVFEVPTGWKYFGNLMDAGRLSICGEESFGQLVLTSTHLEIGVLAKAFQLAPMLPGLFLYSKILFI</sequence>
<evidence type="ECO:0000313" key="6">
    <source>
        <dbReference type="Proteomes" id="UP000324222"/>
    </source>
</evidence>
<dbReference type="EMBL" id="VSRR010019869">
    <property type="protein sequence ID" value="MPC62616.1"/>
    <property type="molecule type" value="Genomic_DNA"/>
</dbReference>
<dbReference type="InterPro" id="IPR045244">
    <property type="entry name" value="PGM"/>
</dbReference>